<evidence type="ECO:0000313" key="2">
    <source>
        <dbReference type="EMBL" id="KAF2269870.1"/>
    </source>
</evidence>
<dbReference type="AlphaFoldDB" id="A0A9P4NB39"/>
<dbReference type="Gene3D" id="3.90.1410.10">
    <property type="entry name" value="set domain protein methyltransferase, domain 1"/>
    <property type="match status" value="1"/>
</dbReference>
<dbReference type="CDD" id="cd10527">
    <property type="entry name" value="SET_LSMT"/>
    <property type="match status" value="1"/>
</dbReference>
<dbReference type="InterPro" id="IPR001214">
    <property type="entry name" value="SET_dom"/>
</dbReference>
<sequence>MIRRGREEGWLHQPIDALPAWAEFHGVRFNGVRVGPIPGREHHGSTVIANRDLAGSQEDPLMLVPKELIVSRQNVDLFAMSDQHLREVLQAVGDFGWTTRGAVLIFLLMQATISCPTIKDIGVHNPLTEYIKFLPDELLPTFWTEEEQELLSGTTLRPAVRAKLNSLLREFELLRIATENITWCTEYWWDEDNGSLSFEDWMRVDAMYRSRALEFPGVGDCMVPCVDMANHASGEVTAAIYETDGDGNGLLLLRDGKNIAKDGEITITYGDDKGACENIFSYGFLEDTVASARAMFLGLDIPDDDPLKPAKVAINTAAPGIRLFEKEGTIAWESEYVWLIAVNEEDGLDFKMKQTIDGKREVQAFWKQNELNDTSKLRSYLEEDPLWDVYQLRAVMLVHNRIEEQLHSLGEVGDPERDAGIREIPWRLARRLRTLESDMLGRAQSALVDQVSTGPLIYYSIYTLG</sequence>
<organism evidence="2 3">
    <name type="scientific">Lojkania enalia</name>
    <dbReference type="NCBI Taxonomy" id="147567"/>
    <lineage>
        <taxon>Eukaryota</taxon>
        <taxon>Fungi</taxon>
        <taxon>Dikarya</taxon>
        <taxon>Ascomycota</taxon>
        <taxon>Pezizomycotina</taxon>
        <taxon>Dothideomycetes</taxon>
        <taxon>Pleosporomycetidae</taxon>
        <taxon>Pleosporales</taxon>
        <taxon>Pleosporales incertae sedis</taxon>
        <taxon>Lojkania</taxon>
    </lineage>
</organism>
<feature type="domain" description="SET" evidence="1">
    <location>
        <begin position="30"/>
        <end position="270"/>
    </location>
</feature>
<dbReference type="PANTHER" id="PTHR13271">
    <property type="entry name" value="UNCHARACTERIZED PUTATIVE METHYLTRANSFERASE"/>
    <property type="match status" value="1"/>
</dbReference>
<dbReference type="EMBL" id="ML986581">
    <property type="protein sequence ID" value="KAF2269870.1"/>
    <property type="molecule type" value="Genomic_DNA"/>
</dbReference>
<dbReference type="GO" id="GO:0005634">
    <property type="term" value="C:nucleus"/>
    <property type="evidence" value="ECO:0007669"/>
    <property type="project" value="TreeGrafter"/>
</dbReference>
<dbReference type="SUPFAM" id="SSF82199">
    <property type="entry name" value="SET domain"/>
    <property type="match status" value="1"/>
</dbReference>
<gene>
    <name evidence="2" type="ORF">CC78DRAFT_602137</name>
</gene>
<dbReference type="InterPro" id="IPR046341">
    <property type="entry name" value="SET_dom_sf"/>
</dbReference>
<name>A0A9P4NB39_9PLEO</name>
<protein>
    <submittedName>
        <fullName evidence="2">SET domain-containing protein</fullName>
    </submittedName>
</protein>
<comment type="caution">
    <text evidence="2">The sequence shown here is derived from an EMBL/GenBank/DDBJ whole genome shotgun (WGS) entry which is preliminary data.</text>
</comment>
<dbReference type="OrthoDB" id="441812at2759"/>
<dbReference type="InterPro" id="IPR050600">
    <property type="entry name" value="SETD3_SETD6_MTase"/>
</dbReference>
<dbReference type="PROSITE" id="PS50280">
    <property type="entry name" value="SET"/>
    <property type="match status" value="1"/>
</dbReference>
<keyword evidence="3" id="KW-1185">Reference proteome</keyword>
<dbReference type="PANTHER" id="PTHR13271:SF76">
    <property type="entry name" value="SET DOMAIN-CONTAINING PROTEIN 8"/>
    <property type="match status" value="1"/>
</dbReference>
<dbReference type="Proteomes" id="UP000800093">
    <property type="component" value="Unassembled WGS sequence"/>
</dbReference>
<reference evidence="3" key="1">
    <citation type="journal article" date="2020" name="Stud. Mycol.">
        <title>101 Dothideomycetes genomes: A test case for predicting lifestyles and emergence of pathogens.</title>
        <authorList>
            <person name="Haridas S."/>
            <person name="Albert R."/>
            <person name="Binder M."/>
            <person name="Bloem J."/>
            <person name="LaButti K."/>
            <person name="Salamov A."/>
            <person name="Andreopoulos B."/>
            <person name="Baker S."/>
            <person name="Barry K."/>
            <person name="Bills G."/>
            <person name="Bluhm B."/>
            <person name="Cannon C."/>
            <person name="Castanera R."/>
            <person name="Culley D."/>
            <person name="Daum C."/>
            <person name="Ezra D."/>
            <person name="Gonzalez J."/>
            <person name="Henrissat B."/>
            <person name="Kuo A."/>
            <person name="Liang C."/>
            <person name="Lipzen A."/>
            <person name="Lutzoni F."/>
            <person name="Magnuson J."/>
            <person name="Mondo S."/>
            <person name="Nolan M."/>
            <person name="Ohm R."/>
            <person name="Pangilinan J."/>
            <person name="Park H.-J."/>
            <person name="Ramirez L."/>
            <person name="Alfaro M."/>
            <person name="Sun H."/>
            <person name="Tritt A."/>
            <person name="Yoshinaga Y."/>
            <person name="Zwiers L.-H."/>
            <person name="Turgeon B."/>
            <person name="Goodwin S."/>
            <person name="Spatafora J."/>
            <person name="Crous P."/>
            <person name="Grigoriev I."/>
        </authorList>
    </citation>
    <scope>NUCLEOTIDE SEQUENCE [LARGE SCALE GENOMIC DNA]</scope>
    <source>
        <strain evidence="3">CBS 304.66</strain>
    </source>
</reference>
<evidence type="ECO:0000259" key="1">
    <source>
        <dbReference type="PROSITE" id="PS50280"/>
    </source>
</evidence>
<dbReference type="GO" id="GO:0016279">
    <property type="term" value="F:protein-lysine N-methyltransferase activity"/>
    <property type="evidence" value="ECO:0007669"/>
    <property type="project" value="TreeGrafter"/>
</dbReference>
<proteinExistence type="predicted"/>
<evidence type="ECO:0000313" key="3">
    <source>
        <dbReference type="Proteomes" id="UP000800093"/>
    </source>
</evidence>
<accession>A0A9P4NB39</accession>